<dbReference type="AlphaFoldDB" id="A0AAE0FP00"/>
<accession>A0AAE0FP00</accession>
<comment type="caution">
    <text evidence="2">The sequence shown here is derived from an EMBL/GenBank/DDBJ whole genome shotgun (WGS) entry which is preliminary data.</text>
</comment>
<protein>
    <submittedName>
        <fullName evidence="2">Uncharacterized protein</fullName>
    </submittedName>
</protein>
<evidence type="ECO:0000313" key="2">
    <source>
        <dbReference type="EMBL" id="KAK3263170.1"/>
    </source>
</evidence>
<dbReference type="Proteomes" id="UP001190700">
    <property type="component" value="Unassembled WGS sequence"/>
</dbReference>
<name>A0AAE0FP00_9CHLO</name>
<feature type="coiled-coil region" evidence="1">
    <location>
        <begin position="65"/>
        <end position="99"/>
    </location>
</feature>
<evidence type="ECO:0000256" key="1">
    <source>
        <dbReference type="SAM" id="Coils"/>
    </source>
</evidence>
<evidence type="ECO:0000313" key="3">
    <source>
        <dbReference type="Proteomes" id="UP001190700"/>
    </source>
</evidence>
<proteinExistence type="predicted"/>
<keyword evidence="3" id="KW-1185">Reference proteome</keyword>
<gene>
    <name evidence="2" type="ORF">CYMTET_28011</name>
</gene>
<reference evidence="2 3" key="1">
    <citation type="journal article" date="2015" name="Genome Biol. Evol.">
        <title>Comparative Genomics of a Bacterivorous Green Alga Reveals Evolutionary Causalities and Consequences of Phago-Mixotrophic Mode of Nutrition.</title>
        <authorList>
            <person name="Burns J.A."/>
            <person name="Paasch A."/>
            <person name="Narechania A."/>
            <person name="Kim E."/>
        </authorList>
    </citation>
    <scope>NUCLEOTIDE SEQUENCE [LARGE SCALE GENOMIC DNA]</scope>
    <source>
        <strain evidence="2 3">PLY_AMNH</strain>
    </source>
</reference>
<sequence length="114" mass="13327">MEYSFTSKQELKISNCTENIQQEVQNKVSDLEEKLRVEVEAKIAEVEARFEEAWKIQASMFQEAYDKKDADVEDLKESFKSLQQENMQLKADLGALETIQRNDYLRLFASIRPS</sequence>
<organism evidence="2 3">
    <name type="scientific">Cymbomonas tetramitiformis</name>
    <dbReference type="NCBI Taxonomy" id="36881"/>
    <lineage>
        <taxon>Eukaryota</taxon>
        <taxon>Viridiplantae</taxon>
        <taxon>Chlorophyta</taxon>
        <taxon>Pyramimonadophyceae</taxon>
        <taxon>Pyramimonadales</taxon>
        <taxon>Pyramimonadaceae</taxon>
        <taxon>Cymbomonas</taxon>
    </lineage>
</organism>
<dbReference type="EMBL" id="LGRX02015660">
    <property type="protein sequence ID" value="KAK3263170.1"/>
    <property type="molecule type" value="Genomic_DNA"/>
</dbReference>
<keyword evidence="1" id="KW-0175">Coiled coil</keyword>